<evidence type="ECO:0000313" key="1">
    <source>
        <dbReference type="EMBL" id="MCS7483778.1"/>
    </source>
</evidence>
<evidence type="ECO:0000313" key="2">
    <source>
        <dbReference type="Proteomes" id="UP001141259"/>
    </source>
</evidence>
<accession>A0A9X3A6W0</accession>
<sequence length="111" mass="11750">MTFTISGGHSYKFHEESLESHPGHAGTQKEVELAIMQQALGRYLENALPRSGAAGGIADKKHSVIVNGVKVVYVAWSPAPGSNLITISDYMAVDVPVLGSTALDLQEGSRS</sequence>
<dbReference type="EMBL" id="JANYMP010000037">
    <property type="protein sequence ID" value="MCS7483778.1"/>
    <property type="molecule type" value="Genomic_DNA"/>
</dbReference>
<protein>
    <submittedName>
        <fullName evidence="1">Uncharacterized protein</fullName>
    </submittedName>
</protein>
<dbReference type="Proteomes" id="UP001141259">
    <property type="component" value="Unassembled WGS sequence"/>
</dbReference>
<gene>
    <name evidence="1" type="ORF">NZH93_43655</name>
</gene>
<dbReference type="AlphaFoldDB" id="A0A9X3A6W0"/>
<comment type="caution">
    <text evidence="1">The sequence shown here is derived from an EMBL/GenBank/DDBJ whole genome shotgun (WGS) entry which is preliminary data.</text>
</comment>
<proteinExistence type="predicted"/>
<organism evidence="1 2">
    <name type="scientific">Umezawaea endophytica</name>
    <dbReference type="NCBI Taxonomy" id="1654476"/>
    <lineage>
        <taxon>Bacteria</taxon>
        <taxon>Bacillati</taxon>
        <taxon>Actinomycetota</taxon>
        <taxon>Actinomycetes</taxon>
        <taxon>Pseudonocardiales</taxon>
        <taxon>Pseudonocardiaceae</taxon>
        <taxon>Umezawaea</taxon>
    </lineage>
</organism>
<dbReference type="RefSeq" id="WP_259629232.1">
    <property type="nucleotide sequence ID" value="NZ_JANYMP010000037.1"/>
</dbReference>
<keyword evidence="2" id="KW-1185">Reference proteome</keyword>
<name>A0A9X3A6W0_9PSEU</name>
<reference evidence="1" key="1">
    <citation type="submission" date="2022-08" db="EMBL/GenBank/DDBJ databases">
        <authorList>
            <person name="Tistechok S."/>
            <person name="Samborskyy M."/>
            <person name="Roman I."/>
        </authorList>
    </citation>
    <scope>NUCLEOTIDE SEQUENCE</scope>
    <source>
        <strain evidence="1">DSM 103496</strain>
    </source>
</reference>